<accession>A0A455T5J2</accession>
<proteinExistence type="inferred from homology"/>
<dbReference type="InterPro" id="IPR013325">
    <property type="entry name" value="RNA_pol_sigma_r2"/>
</dbReference>
<feature type="domain" description="RNA polymerase sigma-70 region 2" evidence="6">
    <location>
        <begin position="67"/>
        <end position="115"/>
    </location>
</feature>
<evidence type="ECO:0000259" key="6">
    <source>
        <dbReference type="Pfam" id="PF04542"/>
    </source>
</evidence>
<dbReference type="Pfam" id="PF08281">
    <property type="entry name" value="Sigma70_r4_2"/>
    <property type="match status" value="1"/>
</dbReference>
<dbReference type="EMBL" id="AP019377">
    <property type="protein sequence ID" value="BBH95368.1"/>
    <property type="molecule type" value="Genomic_DNA"/>
</dbReference>
<evidence type="ECO:0000256" key="5">
    <source>
        <dbReference type="ARBA" id="ARBA00023163"/>
    </source>
</evidence>
<keyword evidence="3" id="KW-0731">Sigma factor</keyword>
<dbReference type="GO" id="GO:0003677">
    <property type="term" value="F:DNA binding"/>
    <property type="evidence" value="ECO:0007669"/>
    <property type="project" value="UniProtKB-KW"/>
</dbReference>
<dbReference type="Pfam" id="PF04542">
    <property type="entry name" value="Sigma70_r2"/>
    <property type="match status" value="1"/>
</dbReference>
<keyword evidence="2" id="KW-0805">Transcription regulation</keyword>
<dbReference type="Gene3D" id="1.10.10.10">
    <property type="entry name" value="Winged helix-like DNA-binding domain superfamily/Winged helix DNA-binding domain"/>
    <property type="match status" value="1"/>
</dbReference>
<evidence type="ECO:0008006" key="9">
    <source>
        <dbReference type="Google" id="ProtNLM"/>
    </source>
</evidence>
<dbReference type="SUPFAM" id="SSF88946">
    <property type="entry name" value="Sigma2 domain of RNA polymerase sigma factors"/>
    <property type="match status" value="1"/>
</dbReference>
<dbReference type="GO" id="GO:0006352">
    <property type="term" value="P:DNA-templated transcription initiation"/>
    <property type="evidence" value="ECO:0007669"/>
    <property type="project" value="InterPro"/>
</dbReference>
<sequence length="240" mass="26955">MKREPAQSGSSAVFSTEAAQSRSAAASAEEVARATLERFLIEHTETLLQNLQFYAVRLGLAREGEARLTAQELLQEVAVEALAHAARFEPERQPLAWLLGIGLNVIRRQKAERARQLRREWSATRLAQVLVPAEAANELDIFEQVQDRTIHGPEQVVEAREEAQALLALVDEDDRELLRLALLEDCEREALARRLGISSGAVRVRLHRALQRLRRAFRERYAAHGASRSARGAQESEDVR</sequence>
<reference evidence="8" key="1">
    <citation type="submission" date="2018-12" db="EMBL/GenBank/DDBJ databases">
        <title>Novel natural products biosynthetic potential of the class Ktedonobacteria.</title>
        <authorList>
            <person name="Zheng Y."/>
            <person name="Saitou A."/>
            <person name="Wang C.M."/>
            <person name="Toyoda A."/>
            <person name="Minakuchi Y."/>
            <person name="Sekiguchi Y."/>
            <person name="Ueda K."/>
            <person name="Takano H."/>
            <person name="Sakai Y."/>
            <person name="Yokota A."/>
            <person name="Yabe S."/>
        </authorList>
    </citation>
    <scope>NUCLEOTIDE SEQUENCE</scope>
    <source>
        <strain evidence="8">A3-2</strain>
    </source>
</reference>
<keyword evidence="4" id="KW-0238">DNA-binding</keyword>
<evidence type="ECO:0000313" key="8">
    <source>
        <dbReference type="EMBL" id="BBH95368.1"/>
    </source>
</evidence>
<protein>
    <recommendedName>
        <fullName evidence="9">RNA polymerase sigma factor</fullName>
    </recommendedName>
</protein>
<evidence type="ECO:0000256" key="2">
    <source>
        <dbReference type="ARBA" id="ARBA00023015"/>
    </source>
</evidence>
<keyword evidence="5" id="KW-0804">Transcription</keyword>
<dbReference type="PANTHER" id="PTHR43133">
    <property type="entry name" value="RNA POLYMERASE ECF-TYPE SIGMA FACTO"/>
    <property type="match status" value="1"/>
</dbReference>
<gene>
    <name evidence="8" type="ORF">KTA_35670</name>
</gene>
<dbReference type="SUPFAM" id="SSF88659">
    <property type="entry name" value="Sigma3 and sigma4 domains of RNA polymerase sigma factors"/>
    <property type="match status" value="1"/>
</dbReference>
<evidence type="ECO:0000256" key="4">
    <source>
        <dbReference type="ARBA" id="ARBA00023125"/>
    </source>
</evidence>
<dbReference type="InterPro" id="IPR007627">
    <property type="entry name" value="RNA_pol_sigma70_r2"/>
</dbReference>
<dbReference type="NCBIfam" id="TIGR02937">
    <property type="entry name" value="sigma70-ECF"/>
    <property type="match status" value="1"/>
</dbReference>
<dbReference type="InterPro" id="IPR039425">
    <property type="entry name" value="RNA_pol_sigma-70-like"/>
</dbReference>
<dbReference type="InterPro" id="IPR014284">
    <property type="entry name" value="RNA_pol_sigma-70_dom"/>
</dbReference>
<dbReference type="InterPro" id="IPR013249">
    <property type="entry name" value="RNA_pol_sigma70_r4_t2"/>
</dbReference>
<name>A0A455T5J2_9CHLR</name>
<dbReference type="Gene3D" id="1.10.1740.10">
    <property type="match status" value="1"/>
</dbReference>
<evidence type="ECO:0000259" key="7">
    <source>
        <dbReference type="Pfam" id="PF08281"/>
    </source>
</evidence>
<dbReference type="GO" id="GO:0016987">
    <property type="term" value="F:sigma factor activity"/>
    <property type="evidence" value="ECO:0007669"/>
    <property type="project" value="UniProtKB-KW"/>
</dbReference>
<comment type="similarity">
    <text evidence="1">Belongs to the sigma-70 factor family. ECF subfamily.</text>
</comment>
<dbReference type="PANTHER" id="PTHR43133:SF8">
    <property type="entry name" value="RNA POLYMERASE SIGMA FACTOR HI_1459-RELATED"/>
    <property type="match status" value="1"/>
</dbReference>
<dbReference type="InterPro" id="IPR013324">
    <property type="entry name" value="RNA_pol_sigma_r3/r4-like"/>
</dbReference>
<dbReference type="InterPro" id="IPR036388">
    <property type="entry name" value="WH-like_DNA-bd_sf"/>
</dbReference>
<evidence type="ECO:0000256" key="3">
    <source>
        <dbReference type="ARBA" id="ARBA00023082"/>
    </source>
</evidence>
<organism evidence="8">
    <name type="scientific">Thermogemmatispora argillosa</name>
    <dbReference type="NCBI Taxonomy" id="2045280"/>
    <lineage>
        <taxon>Bacteria</taxon>
        <taxon>Bacillati</taxon>
        <taxon>Chloroflexota</taxon>
        <taxon>Ktedonobacteria</taxon>
        <taxon>Thermogemmatisporales</taxon>
        <taxon>Thermogemmatisporaceae</taxon>
        <taxon>Thermogemmatispora</taxon>
    </lineage>
</organism>
<dbReference type="AlphaFoldDB" id="A0A455T5J2"/>
<evidence type="ECO:0000256" key="1">
    <source>
        <dbReference type="ARBA" id="ARBA00010641"/>
    </source>
</evidence>
<feature type="domain" description="RNA polymerase sigma factor 70 region 4 type 2" evidence="7">
    <location>
        <begin position="161"/>
        <end position="213"/>
    </location>
</feature>